<protein>
    <submittedName>
        <fullName evidence="1">Uncharacterized protein</fullName>
    </submittedName>
</protein>
<gene>
    <name evidence="1" type="ORF">H4W80_002281</name>
</gene>
<organism evidence="1 2">
    <name type="scientific">Nonomuraea angiospora</name>
    <dbReference type="NCBI Taxonomy" id="46172"/>
    <lineage>
        <taxon>Bacteria</taxon>
        <taxon>Bacillati</taxon>
        <taxon>Actinomycetota</taxon>
        <taxon>Actinomycetes</taxon>
        <taxon>Streptosporangiales</taxon>
        <taxon>Streptosporangiaceae</taxon>
        <taxon>Nonomuraea</taxon>
    </lineage>
</organism>
<sequence length="108" mass="11249">MTWASTVTPSAGATANFSISAAMPSSMTASRAPRATSARCARRTRGFLKEGTALAMASTPVSDAQPFANAFSNSSTPTVCRPLTWWETSTAGSRRMSPATTTSRIAPT</sequence>
<dbReference type="Proteomes" id="UP000633509">
    <property type="component" value="Unassembled WGS sequence"/>
</dbReference>
<accession>A0ABR9LUS0</accession>
<reference evidence="1 2" key="1">
    <citation type="submission" date="2020-10" db="EMBL/GenBank/DDBJ databases">
        <title>Sequencing the genomes of 1000 actinobacteria strains.</title>
        <authorList>
            <person name="Klenk H.-P."/>
        </authorList>
    </citation>
    <scope>NUCLEOTIDE SEQUENCE [LARGE SCALE GENOMIC DNA]</scope>
    <source>
        <strain evidence="1 2">DSM 43173</strain>
    </source>
</reference>
<name>A0ABR9LUS0_9ACTN</name>
<comment type="caution">
    <text evidence="1">The sequence shown here is derived from an EMBL/GenBank/DDBJ whole genome shotgun (WGS) entry which is preliminary data.</text>
</comment>
<dbReference type="EMBL" id="JADBEK010000001">
    <property type="protein sequence ID" value="MBE1584023.1"/>
    <property type="molecule type" value="Genomic_DNA"/>
</dbReference>
<evidence type="ECO:0000313" key="1">
    <source>
        <dbReference type="EMBL" id="MBE1584023.1"/>
    </source>
</evidence>
<evidence type="ECO:0000313" key="2">
    <source>
        <dbReference type="Proteomes" id="UP000633509"/>
    </source>
</evidence>
<proteinExistence type="predicted"/>
<keyword evidence="2" id="KW-1185">Reference proteome</keyword>